<protein>
    <submittedName>
        <fullName evidence="2">Uncharacterized protein</fullName>
    </submittedName>
</protein>
<dbReference type="EMBL" id="JACEFF010000402">
    <property type="protein sequence ID" value="KAH9638348.1"/>
    <property type="molecule type" value="Genomic_DNA"/>
</dbReference>
<gene>
    <name evidence="2" type="ORF">HF086_006528</name>
</gene>
<evidence type="ECO:0000313" key="2">
    <source>
        <dbReference type="EMBL" id="KAH9638348.1"/>
    </source>
</evidence>
<evidence type="ECO:0000313" key="3">
    <source>
        <dbReference type="Proteomes" id="UP000814243"/>
    </source>
</evidence>
<comment type="caution">
    <text evidence="2">The sequence shown here is derived from an EMBL/GenBank/DDBJ whole genome shotgun (WGS) entry which is preliminary data.</text>
</comment>
<name>A0A922MKH3_SPOEX</name>
<feature type="region of interest" description="Disordered" evidence="1">
    <location>
        <begin position="1"/>
        <end position="69"/>
    </location>
</feature>
<feature type="compositionally biased region" description="Low complexity" evidence="1">
    <location>
        <begin position="7"/>
        <end position="22"/>
    </location>
</feature>
<reference evidence="2" key="1">
    <citation type="journal article" date="2021" name="G3 (Bethesda)">
        <title>Genome and transcriptome analysis of the beet armyworm Spodoptera exigua reveals targets for pest control. .</title>
        <authorList>
            <person name="Simon S."/>
            <person name="Breeschoten T."/>
            <person name="Jansen H.J."/>
            <person name="Dirks R.P."/>
            <person name="Schranz M.E."/>
            <person name="Ros V.I.D."/>
        </authorList>
    </citation>
    <scope>NUCLEOTIDE SEQUENCE</scope>
    <source>
        <strain evidence="2">TB_SE_WUR_2020</strain>
    </source>
</reference>
<feature type="compositionally biased region" description="Acidic residues" evidence="1">
    <location>
        <begin position="38"/>
        <end position="63"/>
    </location>
</feature>
<organism evidence="2 3">
    <name type="scientific">Spodoptera exigua</name>
    <name type="common">Beet armyworm</name>
    <name type="synonym">Noctua fulgens</name>
    <dbReference type="NCBI Taxonomy" id="7107"/>
    <lineage>
        <taxon>Eukaryota</taxon>
        <taxon>Metazoa</taxon>
        <taxon>Ecdysozoa</taxon>
        <taxon>Arthropoda</taxon>
        <taxon>Hexapoda</taxon>
        <taxon>Insecta</taxon>
        <taxon>Pterygota</taxon>
        <taxon>Neoptera</taxon>
        <taxon>Endopterygota</taxon>
        <taxon>Lepidoptera</taxon>
        <taxon>Glossata</taxon>
        <taxon>Ditrysia</taxon>
        <taxon>Noctuoidea</taxon>
        <taxon>Noctuidae</taxon>
        <taxon>Amphipyrinae</taxon>
        <taxon>Spodoptera</taxon>
    </lineage>
</organism>
<accession>A0A922MKH3</accession>
<sequence>MLHHSSESPAAAEAEAPEASAAVADDSQPIRYYPREMWDDDDWEDPSEPEYDAEAYEFDPDQPPEERRDEMRALGPMRYSPVVIERPGSLDVQQAAAQPAAGLPSAGTPAAGASRRDSQLTDKGYFDVKYYHNKLW</sequence>
<proteinExistence type="predicted"/>
<feature type="region of interest" description="Disordered" evidence="1">
    <location>
        <begin position="93"/>
        <end position="119"/>
    </location>
</feature>
<dbReference type="Proteomes" id="UP000814243">
    <property type="component" value="Unassembled WGS sequence"/>
</dbReference>
<evidence type="ECO:0000256" key="1">
    <source>
        <dbReference type="SAM" id="MobiDB-lite"/>
    </source>
</evidence>
<dbReference type="AlphaFoldDB" id="A0A922MKH3"/>